<dbReference type="EMBL" id="CAUJNA010001112">
    <property type="protein sequence ID" value="CAJ1384298.1"/>
    <property type="molecule type" value="Genomic_DNA"/>
</dbReference>
<sequence length="315" mass="35613">MARAFVFGYLIPCGALDFQCHDPLFKAHWFGEYGSATVMDPNRVATMNSIPTVHKGLKLCPAYNLDASCCSAEFEKVQAQHYGYYQHHIFPSKLARVIEHHASVLAVANSSEFAAAPRRYREQFGLALERFGPVLQPKVHGDCWAAMLTYAAGMSCFACKPDWMMYVTPHCPPDCSEVLRVHIHPEDCEELWLRCERFGLAAKELRQALLDSLLAKQAKKPVEDLTMFEDQQALCSWLHDEVALHPLHQPTEAEKEASPRPETSRLLEEDILTNRFFRVMEEGRASGFDLRPNLGPSSIAWRSHVWILAAAWAAL</sequence>
<keyword evidence="2" id="KW-1185">Reference proteome</keyword>
<evidence type="ECO:0000313" key="1">
    <source>
        <dbReference type="EMBL" id="CAJ1384298.1"/>
    </source>
</evidence>
<dbReference type="AlphaFoldDB" id="A0AA36IAS8"/>
<evidence type="ECO:0000313" key="2">
    <source>
        <dbReference type="Proteomes" id="UP001178507"/>
    </source>
</evidence>
<comment type="caution">
    <text evidence="1">The sequence shown here is derived from an EMBL/GenBank/DDBJ whole genome shotgun (WGS) entry which is preliminary data.</text>
</comment>
<dbReference type="Proteomes" id="UP001178507">
    <property type="component" value="Unassembled WGS sequence"/>
</dbReference>
<name>A0AA36IAS8_9DINO</name>
<proteinExistence type="predicted"/>
<accession>A0AA36IAS8</accession>
<gene>
    <name evidence="1" type="ORF">EVOR1521_LOCUS11194</name>
</gene>
<reference evidence="1" key="1">
    <citation type="submission" date="2023-08" db="EMBL/GenBank/DDBJ databases">
        <authorList>
            <person name="Chen Y."/>
            <person name="Shah S."/>
            <person name="Dougan E. K."/>
            <person name="Thang M."/>
            <person name="Chan C."/>
        </authorList>
    </citation>
    <scope>NUCLEOTIDE SEQUENCE</scope>
</reference>
<organism evidence="1 2">
    <name type="scientific">Effrenium voratum</name>
    <dbReference type="NCBI Taxonomy" id="2562239"/>
    <lineage>
        <taxon>Eukaryota</taxon>
        <taxon>Sar</taxon>
        <taxon>Alveolata</taxon>
        <taxon>Dinophyceae</taxon>
        <taxon>Suessiales</taxon>
        <taxon>Symbiodiniaceae</taxon>
        <taxon>Effrenium</taxon>
    </lineage>
</organism>
<protein>
    <submittedName>
        <fullName evidence="1">Uncharacterized protein</fullName>
    </submittedName>
</protein>